<evidence type="ECO:0000313" key="7">
    <source>
        <dbReference type="Proteomes" id="UP000547721"/>
    </source>
</evidence>
<feature type="compositionally biased region" description="Basic and acidic residues" evidence="4">
    <location>
        <begin position="1"/>
        <end position="12"/>
    </location>
</feature>
<feature type="non-terminal residue" evidence="6">
    <location>
        <position position="259"/>
    </location>
</feature>
<feature type="compositionally biased region" description="Polar residues" evidence="4">
    <location>
        <begin position="13"/>
        <end position="28"/>
    </location>
</feature>
<dbReference type="PROSITE" id="PS50175">
    <property type="entry name" value="ASP_PROT_RETROV"/>
    <property type="match status" value="1"/>
</dbReference>
<keyword evidence="1" id="KW-0645">Protease</keyword>
<dbReference type="InterPro" id="IPR001995">
    <property type="entry name" value="Peptidase_A2_cat"/>
</dbReference>
<keyword evidence="3" id="KW-0378">Hydrolase</keyword>
<dbReference type="PANTHER" id="PTHR19422">
    <property type="entry name" value="GAG RETROVIRAL POLYPROTEIN"/>
    <property type="match status" value="1"/>
</dbReference>
<comment type="caution">
    <text evidence="6">The sequence shown here is derived from an EMBL/GenBank/DDBJ whole genome shotgun (WGS) entry which is preliminary data.</text>
</comment>
<evidence type="ECO:0000256" key="4">
    <source>
        <dbReference type="SAM" id="MobiDB-lite"/>
    </source>
</evidence>
<evidence type="ECO:0000256" key="1">
    <source>
        <dbReference type="ARBA" id="ARBA00022670"/>
    </source>
</evidence>
<organism evidence="6 7">
    <name type="scientific">Ptilorrhoa leucosticta</name>
    <dbReference type="NCBI Taxonomy" id="449384"/>
    <lineage>
        <taxon>Eukaryota</taxon>
        <taxon>Metazoa</taxon>
        <taxon>Chordata</taxon>
        <taxon>Craniata</taxon>
        <taxon>Vertebrata</taxon>
        <taxon>Euteleostomi</taxon>
        <taxon>Archelosauria</taxon>
        <taxon>Archosauria</taxon>
        <taxon>Dinosauria</taxon>
        <taxon>Saurischia</taxon>
        <taxon>Theropoda</taxon>
        <taxon>Coelurosauria</taxon>
        <taxon>Aves</taxon>
        <taxon>Neognathae</taxon>
        <taxon>Neoaves</taxon>
        <taxon>Telluraves</taxon>
        <taxon>Australaves</taxon>
        <taxon>Passeriformes</taxon>
        <taxon>Corvoidea</taxon>
        <taxon>Cinclosomatidae</taxon>
        <taxon>Ptilorrhoa</taxon>
    </lineage>
</organism>
<dbReference type="Gene3D" id="2.70.40.10">
    <property type="match status" value="1"/>
</dbReference>
<dbReference type="PANTHER" id="PTHR19422:SF123">
    <property type="entry name" value="RT1 CLASS I, LOCUS CE15"/>
    <property type="match status" value="1"/>
</dbReference>
<reference evidence="6 7" key="1">
    <citation type="submission" date="2019-09" db="EMBL/GenBank/DDBJ databases">
        <title>Bird 10,000 Genomes (B10K) Project - Family phase.</title>
        <authorList>
            <person name="Zhang G."/>
        </authorList>
    </citation>
    <scope>NUCLEOTIDE SEQUENCE [LARGE SCALE GENOMIC DNA]</scope>
    <source>
        <strain evidence="6">B10K-CU-031-17</strain>
        <tissue evidence="6">Muscle</tissue>
    </source>
</reference>
<dbReference type="CDD" id="cd07557">
    <property type="entry name" value="trimeric_dUTPase"/>
    <property type="match status" value="1"/>
</dbReference>
<dbReference type="GO" id="GO:0006508">
    <property type="term" value="P:proteolysis"/>
    <property type="evidence" value="ECO:0007669"/>
    <property type="project" value="UniProtKB-KW"/>
</dbReference>
<feature type="non-terminal residue" evidence="6">
    <location>
        <position position="1"/>
    </location>
</feature>
<dbReference type="InterPro" id="IPR029054">
    <property type="entry name" value="dUTPase-like"/>
</dbReference>
<feature type="domain" description="Peptidase A2" evidence="5">
    <location>
        <begin position="175"/>
        <end position="251"/>
    </location>
</feature>
<accession>A0A7K8MTV4</accession>
<dbReference type="InterPro" id="IPR018061">
    <property type="entry name" value="Retropepsins"/>
</dbReference>
<name>A0A7K8MTV4_9CORV</name>
<dbReference type="EMBL" id="VWYY01006029">
    <property type="protein sequence ID" value="NXE44376.1"/>
    <property type="molecule type" value="Genomic_DNA"/>
</dbReference>
<evidence type="ECO:0000256" key="3">
    <source>
        <dbReference type="ARBA" id="ARBA00022801"/>
    </source>
</evidence>
<dbReference type="GO" id="GO:0004190">
    <property type="term" value="F:aspartic-type endopeptidase activity"/>
    <property type="evidence" value="ECO:0007669"/>
    <property type="project" value="UniProtKB-KW"/>
</dbReference>
<dbReference type="Pfam" id="PF00077">
    <property type="entry name" value="RVP"/>
    <property type="match status" value="1"/>
</dbReference>
<dbReference type="InterPro" id="IPR033704">
    <property type="entry name" value="dUTPase_trimeric"/>
</dbReference>
<feature type="region of interest" description="Disordered" evidence="4">
    <location>
        <begin position="1"/>
        <end position="28"/>
    </location>
</feature>
<dbReference type="AlphaFoldDB" id="A0A7K8MTV4"/>
<sequence length="259" mass="27566">QRDKEQQPRHDTNSCCKSANTSSTLRPATSGSLGLDLAAAVTVTLMSSKPEKVPTGIKGPITINGRPVGALLLGRSSISLLGLFVLPGVIDADYSSEIQVMVHTPFPPARIKQGQRIAQLVLLEQLTKKLTPHSQAARGDRGFGSSGEAALLTLNLHERPTYTVQVTYKKEQISLRGLLDAGADSSIISPSSWPNHWPLYATSSTVSGVGGLALAQRSPLVTITIEKQSVQTTVSVVTLPPTVQCLIGRDVLTQLEVML</sequence>
<protein>
    <submittedName>
        <fullName evidence="6">POK9 protein</fullName>
    </submittedName>
</protein>
<gene>
    <name evidence="6" type="primary">Ervk9_4</name>
    <name evidence="6" type="ORF">PTILEU_R05602</name>
</gene>
<dbReference type="InterPro" id="IPR051592">
    <property type="entry name" value="HERV-K_Pro_peptidase_A2"/>
</dbReference>
<keyword evidence="2" id="KW-0064">Aspartyl protease</keyword>
<dbReference type="InterPro" id="IPR036157">
    <property type="entry name" value="dUTPase-like_sf"/>
</dbReference>
<keyword evidence="7" id="KW-1185">Reference proteome</keyword>
<dbReference type="SUPFAM" id="SSF50630">
    <property type="entry name" value="Acid proteases"/>
    <property type="match status" value="1"/>
</dbReference>
<proteinExistence type="predicted"/>
<dbReference type="Proteomes" id="UP000547721">
    <property type="component" value="Unassembled WGS sequence"/>
</dbReference>
<dbReference type="Pfam" id="PF00692">
    <property type="entry name" value="dUTPase"/>
    <property type="match status" value="1"/>
</dbReference>
<evidence type="ECO:0000259" key="5">
    <source>
        <dbReference type="PROSITE" id="PS50175"/>
    </source>
</evidence>
<dbReference type="InterPro" id="IPR021109">
    <property type="entry name" value="Peptidase_aspartic_dom_sf"/>
</dbReference>
<evidence type="ECO:0000313" key="6">
    <source>
        <dbReference type="EMBL" id="NXE44376.1"/>
    </source>
</evidence>
<evidence type="ECO:0000256" key="2">
    <source>
        <dbReference type="ARBA" id="ARBA00022750"/>
    </source>
</evidence>
<dbReference type="SUPFAM" id="SSF51283">
    <property type="entry name" value="dUTPase-like"/>
    <property type="match status" value="1"/>
</dbReference>
<dbReference type="Gene3D" id="2.40.70.10">
    <property type="entry name" value="Acid Proteases"/>
    <property type="match status" value="1"/>
</dbReference>